<feature type="compositionally biased region" description="Basic and acidic residues" evidence="3">
    <location>
        <begin position="80"/>
        <end position="107"/>
    </location>
</feature>
<dbReference type="Gene3D" id="1.20.900.10">
    <property type="entry name" value="Dbl homology (DH) domain"/>
    <property type="match status" value="1"/>
</dbReference>
<dbReference type="Pfam" id="PF00621">
    <property type="entry name" value="RhoGEF"/>
    <property type="match status" value="1"/>
</dbReference>
<dbReference type="OMA" id="FAHVNDI"/>
<proteinExistence type="predicted"/>
<dbReference type="InterPro" id="IPR036390">
    <property type="entry name" value="WH_DNA-bd_sf"/>
</dbReference>
<dbReference type="GO" id="GO:0005085">
    <property type="term" value="F:guanyl-nucleotide exchange factor activity"/>
    <property type="evidence" value="ECO:0007669"/>
    <property type="project" value="UniProtKB-KW"/>
</dbReference>
<dbReference type="Proteomes" id="UP000242180">
    <property type="component" value="Unassembled WGS sequence"/>
</dbReference>
<gene>
    <name evidence="8" type="ORF">BCR43DRAFT_499817</name>
</gene>
<dbReference type="PROSITE" id="PS50219">
    <property type="entry name" value="CNH"/>
    <property type="match status" value="1"/>
</dbReference>
<feature type="domain" description="CNH" evidence="7">
    <location>
        <begin position="862"/>
        <end position="1160"/>
    </location>
</feature>
<dbReference type="Gene3D" id="2.30.29.30">
    <property type="entry name" value="Pleckstrin-homology domain (PH domain)/Phosphotyrosine-binding domain (PTB)"/>
    <property type="match status" value="1"/>
</dbReference>
<feature type="domain" description="DH" evidence="5">
    <location>
        <begin position="480"/>
        <end position="667"/>
    </location>
</feature>
<feature type="domain" description="DEP" evidence="6">
    <location>
        <begin position="277"/>
        <end position="352"/>
    </location>
</feature>
<dbReference type="CDD" id="cd00160">
    <property type="entry name" value="RhoGEF"/>
    <property type="match status" value="1"/>
</dbReference>
<evidence type="ECO:0000256" key="1">
    <source>
        <dbReference type="ARBA" id="ARBA00022553"/>
    </source>
</evidence>
<dbReference type="InterPro" id="IPR041675">
    <property type="entry name" value="PH_5"/>
</dbReference>
<evidence type="ECO:0000259" key="5">
    <source>
        <dbReference type="PROSITE" id="PS50010"/>
    </source>
</evidence>
<feature type="compositionally biased region" description="Basic and acidic residues" evidence="3">
    <location>
        <begin position="54"/>
        <end position="66"/>
    </location>
</feature>
<accession>A0A1X2GZV5</accession>
<dbReference type="Gene3D" id="1.10.10.10">
    <property type="entry name" value="Winged helix-like DNA-binding domain superfamily/Winged helix DNA-binding domain"/>
    <property type="match status" value="1"/>
</dbReference>
<dbReference type="SMART" id="SM00233">
    <property type="entry name" value="PH"/>
    <property type="match status" value="1"/>
</dbReference>
<evidence type="ECO:0000259" key="4">
    <source>
        <dbReference type="PROSITE" id="PS50003"/>
    </source>
</evidence>
<dbReference type="Pfam" id="PF00780">
    <property type="entry name" value="CNH"/>
    <property type="match status" value="1"/>
</dbReference>
<dbReference type="GO" id="GO:0035556">
    <property type="term" value="P:intracellular signal transduction"/>
    <property type="evidence" value="ECO:0007669"/>
    <property type="project" value="InterPro"/>
</dbReference>
<dbReference type="PANTHER" id="PTHR46572:SF2">
    <property type="entry name" value="RHO1 GDP-GTP EXCHANGE PROTEIN 1-RELATED"/>
    <property type="match status" value="1"/>
</dbReference>
<dbReference type="OrthoDB" id="2272012at2759"/>
<dbReference type="Pfam" id="PF00610">
    <property type="entry name" value="DEP"/>
    <property type="match status" value="1"/>
</dbReference>
<feature type="compositionally biased region" description="Polar residues" evidence="3">
    <location>
        <begin position="67"/>
        <end position="76"/>
    </location>
</feature>
<dbReference type="InterPro" id="IPR000219">
    <property type="entry name" value="DH_dom"/>
</dbReference>
<dbReference type="InterPro" id="IPR052233">
    <property type="entry name" value="Rho-type_GEFs"/>
</dbReference>
<dbReference type="SMART" id="SM00036">
    <property type="entry name" value="CNH"/>
    <property type="match status" value="1"/>
</dbReference>
<dbReference type="PROSITE" id="PS50186">
    <property type="entry name" value="DEP"/>
    <property type="match status" value="1"/>
</dbReference>
<dbReference type="SMART" id="SM00049">
    <property type="entry name" value="DEP"/>
    <property type="match status" value="1"/>
</dbReference>
<dbReference type="SUPFAM" id="SSF46785">
    <property type="entry name" value="Winged helix' DNA-binding domain"/>
    <property type="match status" value="1"/>
</dbReference>
<dbReference type="AlphaFoldDB" id="A0A1X2GZV5"/>
<dbReference type="InterPro" id="IPR001849">
    <property type="entry name" value="PH_domain"/>
</dbReference>
<keyword evidence="1" id="KW-0597">Phosphoprotein</keyword>
<dbReference type="SUPFAM" id="SSF69322">
    <property type="entry name" value="Tricorn protease domain 2"/>
    <property type="match status" value="1"/>
</dbReference>
<evidence type="ECO:0000313" key="9">
    <source>
        <dbReference type="Proteomes" id="UP000242180"/>
    </source>
</evidence>
<dbReference type="SMART" id="SM00325">
    <property type="entry name" value="RhoGEF"/>
    <property type="match status" value="1"/>
</dbReference>
<evidence type="ECO:0000256" key="3">
    <source>
        <dbReference type="SAM" id="MobiDB-lite"/>
    </source>
</evidence>
<evidence type="ECO:0000259" key="7">
    <source>
        <dbReference type="PROSITE" id="PS50219"/>
    </source>
</evidence>
<dbReference type="PROSITE" id="PS50010">
    <property type="entry name" value="DH_2"/>
    <property type="match status" value="1"/>
</dbReference>
<dbReference type="EMBL" id="MCGN01000013">
    <property type="protein sequence ID" value="ORY89992.1"/>
    <property type="molecule type" value="Genomic_DNA"/>
</dbReference>
<feature type="compositionally biased region" description="Polar residues" evidence="3">
    <location>
        <begin position="1226"/>
        <end position="1235"/>
    </location>
</feature>
<dbReference type="InterPro" id="IPR000591">
    <property type="entry name" value="DEP_dom"/>
</dbReference>
<protein>
    <submittedName>
        <fullName evidence="8">CNH domain-domain-containing protein</fullName>
    </submittedName>
</protein>
<comment type="caution">
    <text evidence="8">The sequence shown here is derived from an EMBL/GenBank/DDBJ whole genome shotgun (WGS) entry which is preliminary data.</text>
</comment>
<dbReference type="Pfam" id="PF15405">
    <property type="entry name" value="PH_5"/>
    <property type="match status" value="1"/>
</dbReference>
<reference evidence="8 9" key="1">
    <citation type="submission" date="2016-07" db="EMBL/GenBank/DDBJ databases">
        <title>Pervasive Adenine N6-methylation of Active Genes in Fungi.</title>
        <authorList>
            <consortium name="DOE Joint Genome Institute"/>
            <person name="Mondo S.J."/>
            <person name="Dannebaum R.O."/>
            <person name="Kuo R.C."/>
            <person name="Labutti K."/>
            <person name="Haridas S."/>
            <person name="Kuo A."/>
            <person name="Salamov A."/>
            <person name="Ahrendt S.R."/>
            <person name="Lipzen A."/>
            <person name="Sullivan W."/>
            <person name="Andreopoulos W.B."/>
            <person name="Clum A."/>
            <person name="Lindquist E."/>
            <person name="Daum C."/>
            <person name="Ramamoorthy G.K."/>
            <person name="Gryganskyi A."/>
            <person name="Culley D."/>
            <person name="Magnuson J.K."/>
            <person name="James T.Y."/>
            <person name="O'Malley M.A."/>
            <person name="Stajich J.E."/>
            <person name="Spatafora J.W."/>
            <person name="Visel A."/>
            <person name="Grigoriev I.V."/>
        </authorList>
    </citation>
    <scope>NUCLEOTIDE SEQUENCE [LARGE SCALE GENOMIC DNA]</scope>
    <source>
        <strain evidence="8 9">NRRL 2496</strain>
    </source>
</reference>
<dbReference type="InParanoid" id="A0A1X2GZV5"/>
<dbReference type="SUPFAM" id="SSF48065">
    <property type="entry name" value="DBL homology domain (DH-domain)"/>
    <property type="match status" value="1"/>
</dbReference>
<keyword evidence="9" id="KW-1185">Reference proteome</keyword>
<dbReference type="FunCoup" id="A0A1X2GZV5">
    <property type="interactions" value="63"/>
</dbReference>
<sequence>MPERCSSTTTEQNDSSLALPMATTLPQYNHLYEEEEAVPRTLTPSAAIRNQYYETHEKEQENKSEQAADNNSTPIPSHNKKNDQRPQESRDHYNHRNYQNDRPHQDNEKDEDASTPLKPRKLSRLSRASTLFRPKITVDQPTSYRSRQNSISSVSSTQTYISGQSLLSRLSKSTAPMRAKLSAMSNNLGSLRPETSISLSMPLRRSAESVYNMPVVRRYNAPRPRSQGGERSLSFSFGGSNEKAILSASSLDHAAILQRERTPLAYPALLSKVAEVFRERVTLGNRMKDSIEYPNVFDGREAVDKLCYIIKTTDRNLALLLGRALDAQKFFHDVNYEHRLRDSVHELYQFRERVNMQIPGSPYGEDEMSPGGGLPDDLEVQSEVSTTTLMHFPIGPDETLPNGVFTILTECYSPTCSRDTLCYSALCPRRLEQARTAHRRNLHMRSSSRSSLLNEQQEDRLWIKKAPAKIVESLSKEEIKRQENIFELIYTERDFVNDLNYVQDFWMKPLLEEDMIPEERRDDFVQQVFWNIEDVLKVNEELANALQKRQAQKHVVDQIGDIMLEYVTQFEPFVQYGAHQIIGKYVFETEKKTNPSFASFVEATERRKESRKLELNGYLTKPTTRLGRYNLLLREIKRHTPKDHQDQANLDKAMAIISDHLNRVNGETGKTENRHSLFLLEQKLTNKGATDLMDLDLQAEHRQLVHKGTLKKKGTGPESSDMHVFLLDHYLIITKQKFSHNTERFKLYRKPIPLALLSVSSPEPGKRSSSLIPYNRSSKDSFTSVNSMEVSIASPTTNSKATYPLCFSHLGKHGATPVTLFATTLAIRRQWLTKIQAQQEALTLRSKVYDTHMVSHTFFSTFNRVRCLATFDGGSSLVFGSDQGLYVKRKLGFVRILALEKVSQIDILEGTTRLILVLADRTLYVYPLDTLLNQPDPTKRVGRKLSTHVSFFKIGKVQDNKVEKTLVCFVRQNAMTSTIRAMEPHETVDPKKKGSKHHLGRLIRGPGETLRVYKDLYIPGVASSIEFFRNIICVGCPKGFQMVDLSSTEVQSVLDPSDGSHHAILQRESLRPISMFRHANGNILLCYNEIAFYIDKKGRRVRHEWMIHWEGCPTSFAFQYPYVVAFDSTFIEVRDMDSGALVQIIPGNSIRCLRPDAHGQIYCVMDDRSTGNECIFELKQQQQQQRLSREPSQRDSAIVAQDTNTTSSTTATATTATTMATSSITMNHTPSTTTM</sequence>
<feature type="domain" description="PH" evidence="4">
    <location>
        <begin position="703"/>
        <end position="840"/>
    </location>
</feature>
<dbReference type="InterPro" id="IPR011993">
    <property type="entry name" value="PH-like_dom_sf"/>
</dbReference>
<dbReference type="InterPro" id="IPR001180">
    <property type="entry name" value="CNH_dom"/>
</dbReference>
<dbReference type="InterPro" id="IPR036388">
    <property type="entry name" value="WH-like_DNA-bd_sf"/>
</dbReference>
<feature type="compositionally biased region" description="Polar residues" evidence="3">
    <location>
        <begin position="1"/>
        <end position="16"/>
    </location>
</feature>
<feature type="region of interest" description="Disordered" evidence="3">
    <location>
        <begin position="1185"/>
        <end position="1235"/>
    </location>
</feature>
<keyword evidence="2" id="KW-0344">Guanine-nucleotide releasing factor</keyword>
<feature type="compositionally biased region" description="Low complexity" evidence="3">
    <location>
        <begin position="1203"/>
        <end position="1225"/>
    </location>
</feature>
<organism evidence="8 9">
    <name type="scientific">Syncephalastrum racemosum</name>
    <name type="common">Filamentous fungus</name>
    <dbReference type="NCBI Taxonomy" id="13706"/>
    <lineage>
        <taxon>Eukaryota</taxon>
        <taxon>Fungi</taxon>
        <taxon>Fungi incertae sedis</taxon>
        <taxon>Mucoromycota</taxon>
        <taxon>Mucoromycotina</taxon>
        <taxon>Mucoromycetes</taxon>
        <taxon>Mucorales</taxon>
        <taxon>Syncephalastraceae</taxon>
        <taxon>Syncephalastrum</taxon>
    </lineage>
</organism>
<evidence type="ECO:0000259" key="6">
    <source>
        <dbReference type="PROSITE" id="PS50186"/>
    </source>
</evidence>
<dbReference type="STRING" id="13706.A0A1X2GZV5"/>
<dbReference type="CDD" id="cd04435">
    <property type="entry name" value="DEP_fRom2"/>
    <property type="match status" value="1"/>
</dbReference>
<evidence type="ECO:0000313" key="8">
    <source>
        <dbReference type="EMBL" id="ORY89992.1"/>
    </source>
</evidence>
<feature type="region of interest" description="Disordered" evidence="3">
    <location>
        <begin position="1"/>
        <end position="150"/>
    </location>
</feature>
<dbReference type="PROSITE" id="PS50003">
    <property type="entry name" value="PH_DOMAIN"/>
    <property type="match status" value="1"/>
</dbReference>
<dbReference type="PANTHER" id="PTHR46572">
    <property type="entry name" value="RHO1 GDP-GTP EXCHANGE PROTEIN 1-RELATED"/>
    <property type="match status" value="1"/>
</dbReference>
<dbReference type="SUPFAM" id="SSF50729">
    <property type="entry name" value="PH domain-like"/>
    <property type="match status" value="1"/>
</dbReference>
<name>A0A1X2GZV5_SYNRA</name>
<dbReference type="InterPro" id="IPR035899">
    <property type="entry name" value="DBL_dom_sf"/>
</dbReference>
<evidence type="ECO:0000256" key="2">
    <source>
        <dbReference type="ARBA" id="ARBA00022658"/>
    </source>
</evidence>